<dbReference type="InterPro" id="IPR011051">
    <property type="entry name" value="RmlC_Cupin_sf"/>
</dbReference>
<comment type="caution">
    <text evidence="1">The sequence shown here is derived from an EMBL/GenBank/DDBJ whole genome shotgun (WGS) entry which is preliminary data.</text>
</comment>
<gene>
    <name evidence="1" type="ORF">I5L03_12870</name>
</gene>
<name>A0ABS0N6P9_9SPHN</name>
<organism evidence="1 2">
    <name type="scientific">Aurantiacibacter sediminis</name>
    <dbReference type="NCBI Taxonomy" id="2793064"/>
    <lineage>
        <taxon>Bacteria</taxon>
        <taxon>Pseudomonadati</taxon>
        <taxon>Pseudomonadota</taxon>
        <taxon>Alphaproteobacteria</taxon>
        <taxon>Sphingomonadales</taxon>
        <taxon>Erythrobacteraceae</taxon>
        <taxon>Aurantiacibacter</taxon>
    </lineage>
</organism>
<sequence length="274" mass="29851">MRIVDSNAMEWQGTASHRDGDYAVKSLFEGEPGPDNYWFVLFRVSGKYDTPRHAHNFEQVRIMLEGAFDFGDQVQEEGTVGYFCEGTPYAQTARGDSVTLLLQCEGASRSRYLNISEQRAAGEAMVEAGGTFSEGLYDGPNGRGGTMKRDGALALWEWECGSRPTIPPAKFENPVIMHPDRFVYRGAGDGLEEKHLATFGERDLSLTYVKVAAGSSFSHDTATSGDALFYALDGSGTVEGEAFFAGCAAEARAGDVFSFEADQSTTLIRLRLPS</sequence>
<dbReference type="InterPro" id="IPR014710">
    <property type="entry name" value="RmlC-like_jellyroll"/>
</dbReference>
<dbReference type="SUPFAM" id="SSF51182">
    <property type="entry name" value="RmlC-like cupins"/>
    <property type="match status" value="2"/>
</dbReference>
<keyword evidence="2" id="KW-1185">Reference proteome</keyword>
<accession>A0ABS0N6P9</accession>
<proteinExistence type="predicted"/>
<protein>
    <submittedName>
        <fullName evidence="1">Uncharacterized protein</fullName>
    </submittedName>
</protein>
<reference evidence="1 2" key="1">
    <citation type="submission" date="2020-11" db="EMBL/GenBank/DDBJ databases">
        <title>Erythrobacter sediminis sp. nov., a marine bacterium from a tidal flat of Garorim Bay.</title>
        <authorList>
            <person name="Kim D."/>
            <person name="Yoo Y."/>
            <person name="Kim J.-J."/>
        </authorList>
    </citation>
    <scope>NUCLEOTIDE SEQUENCE [LARGE SCALE GENOMIC DNA]</scope>
    <source>
        <strain evidence="1 2">JGD-13</strain>
    </source>
</reference>
<evidence type="ECO:0000313" key="2">
    <source>
        <dbReference type="Proteomes" id="UP000602442"/>
    </source>
</evidence>
<dbReference type="RefSeq" id="WP_339379697.1">
    <property type="nucleotide sequence ID" value="NZ_CAWPTA010000009.1"/>
</dbReference>
<dbReference type="EMBL" id="JAEANY010000004">
    <property type="protein sequence ID" value="MBH5323475.1"/>
    <property type="molecule type" value="Genomic_DNA"/>
</dbReference>
<evidence type="ECO:0000313" key="1">
    <source>
        <dbReference type="EMBL" id="MBH5323475.1"/>
    </source>
</evidence>
<dbReference type="Proteomes" id="UP000602442">
    <property type="component" value="Unassembled WGS sequence"/>
</dbReference>
<dbReference type="Gene3D" id="2.60.120.10">
    <property type="entry name" value="Jelly Rolls"/>
    <property type="match status" value="1"/>
</dbReference>